<protein>
    <submittedName>
        <fullName evidence="2">Uncharacterized protein</fullName>
    </submittedName>
</protein>
<feature type="compositionally biased region" description="Basic and acidic residues" evidence="1">
    <location>
        <begin position="40"/>
        <end position="56"/>
    </location>
</feature>
<dbReference type="Proteomes" id="UP000536179">
    <property type="component" value="Unassembled WGS sequence"/>
</dbReference>
<dbReference type="EMBL" id="JACHXU010000007">
    <property type="protein sequence ID" value="MBB3206626.1"/>
    <property type="molecule type" value="Genomic_DNA"/>
</dbReference>
<proteinExistence type="predicted"/>
<keyword evidence="3" id="KW-1185">Reference proteome</keyword>
<gene>
    <name evidence="2" type="ORF">FHS27_002438</name>
</gene>
<sequence length="56" mass="6254">MFAPINAPIIIQTVHGLTYKVAATSNREDNEDPQLSRKSNRLESKPKSDKDDSRVA</sequence>
<accession>A0A7W5DY12</accession>
<evidence type="ECO:0000256" key="1">
    <source>
        <dbReference type="SAM" id="MobiDB-lite"/>
    </source>
</evidence>
<dbReference type="AlphaFoldDB" id="A0A7W5DY12"/>
<feature type="region of interest" description="Disordered" evidence="1">
    <location>
        <begin position="24"/>
        <end position="56"/>
    </location>
</feature>
<reference evidence="2 3" key="1">
    <citation type="submission" date="2020-08" db="EMBL/GenBank/DDBJ databases">
        <title>Genomic Encyclopedia of Type Strains, Phase III (KMG-III): the genomes of soil and plant-associated and newly described type strains.</title>
        <authorList>
            <person name="Whitman W."/>
        </authorList>
    </citation>
    <scope>NUCLEOTIDE SEQUENCE [LARGE SCALE GENOMIC DNA]</scope>
    <source>
        <strain evidence="2 3">CECT 8075</strain>
    </source>
</reference>
<evidence type="ECO:0000313" key="2">
    <source>
        <dbReference type="EMBL" id="MBB3206626.1"/>
    </source>
</evidence>
<name>A0A7W5DY12_9BACT</name>
<dbReference type="RefSeq" id="WP_184305089.1">
    <property type="nucleotide sequence ID" value="NZ_JACHXU010000007.1"/>
</dbReference>
<evidence type="ECO:0000313" key="3">
    <source>
        <dbReference type="Proteomes" id="UP000536179"/>
    </source>
</evidence>
<organism evidence="2 3">
    <name type="scientific">Aporhodopirellula rubra</name>
    <dbReference type="NCBI Taxonomy" id="980271"/>
    <lineage>
        <taxon>Bacteria</taxon>
        <taxon>Pseudomonadati</taxon>
        <taxon>Planctomycetota</taxon>
        <taxon>Planctomycetia</taxon>
        <taxon>Pirellulales</taxon>
        <taxon>Pirellulaceae</taxon>
        <taxon>Aporhodopirellula</taxon>
    </lineage>
</organism>
<comment type="caution">
    <text evidence="2">The sequence shown here is derived from an EMBL/GenBank/DDBJ whole genome shotgun (WGS) entry which is preliminary data.</text>
</comment>